<dbReference type="RefSeq" id="WP_166149567.1">
    <property type="nucleotide sequence ID" value="NZ_JAAOIW010000004.1"/>
</dbReference>
<dbReference type="Proteomes" id="UP001165962">
    <property type="component" value="Unassembled WGS sequence"/>
</dbReference>
<gene>
    <name evidence="1" type="ORF">G9U52_11415</name>
</gene>
<keyword evidence="2" id="KW-1185">Reference proteome</keyword>
<proteinExistence type="predicted"/>
<organism evidence="1 2">
    <name type="scientific">Paenibacillus agricola</name>
    <dbReference type="NCBI Taxonomy" id="2716264"/>
    <lineage>
        <taxon>Bacteria</taxon>
        <taxon>Bacillati</taxon>
        <taxon>Bacillota</taxon>
        <taxon>Bacilli</taxon>
        <taxon>Bacillales</taxon>
        <taxon>Paenibacillaceae</taxon>
        <taxon>Paenibacillus</taxon>
    </lineage>
</organism>
<evidence type="ECO:0000313" key="1">
    <source>
        <dbReference type="EMBL" id="NHN30442.1"/>
    </source>
</evidence>
<sequence>MLEIAVRDGRTAEHLKIIRFDDIEKYHCGQFLMAIAVAFRMLQAGIEELCGNEPPQRKDIKVLSGHGGPGFRDAIEYVTRATTHNSLTVDVNYPVAQYDPHRAQSYTFVISIAGRSPVEVSLKDGFLPLEFYDLLEKGRAGTRTESDELRLDFLKASLCKRALAMTQDELLQVKRLV</sequence>
<reference evidence="1" key="1">
    <citation type="submission" date="2020-03" db="EMBL/GenBank/DDBJ databases">
        <title>Draft sequencing of Paenibacilllus sp. S3N08.</title>
        <authorList>
            <person name="Kim D.-U."/>
        </authorList>
    </citation>
    <scope>NUCLEOTIDE SEQUENCE</scope>
    <source>
        <strain evidence="1">S3N08</strain>
    </source>
</reference>
<accession>A0ABX0J276</accession>
<protein>
    <recommendedName>
        <fullName evidence="3">Formylmethanofuran dehydrogenase subunit E domain-containing protein</fullName>
    </recommendedName>
</protein>
<name>A0ABX0J276_9BACL</name>
<evidence type="ECO:0008006" key="3">
    <source>
        <dbReference type="Google" id="ProtNLM"/>
    </source>
</evidence>
<dbReference type="EMBL" id="JAAOIW010000004">
    <property type="protein sequence ID" value="NHN30442.1"/>
    <property type="molecule type" value="Genomic_DNA"/>
</dbReference>
<comment type="caution">
    <text evidence="1">The sequence shown here is derived from an EMBL/GenBank/DDBJ whole genome shotgun (WGS) entry which is preliminary data.</text>
</comment>
<evidence type="ECO:0000313" key="2">
    <source>
        <dbReference type="Proteomes" id="UP001165962"/>
    </source>
</evidence>